<proteinExistence type="predicted"/>
<keyword evidence="1" id="KW-0472">Membrane</keyword>
<reference evidence="2" key="2">
    <citation type="submission" date="2024-06" db="EMBL/GenBank/DDBJ databases">
        <authorList>
            <person name="Petrova K.O."/>
            <person name="Toshchakov S.V."/>
            <person name="Boltjanskaja Y.V."/>
            <person name="Kevbrin V."/>
        </authorList>
    </citation>
    <scope>NUCLEOTIDE SEQUENCE</scope>
    <source>
        <strain evidence="2">Z-910T</strain>
    </source>
</reference>
<sequence length="112" mass="12982">MTDSVLYIGWIMVVLAAIINIIYSFVNKNKVSSLFMYAEIYPGKEEDLYRLQLYTFILVSLMAIIYASLILCFRPTGIFLTFFVFAFTAIIYLIIRKAKLIAYKKNITKNIP</sequence>
<feature type="transmembrane region" description="Helical" evidence="1">
    <location>
        <begin position="53"/>
        <end position="71"/>
    </location>
</feature>
<protein>
    <recommendedName>
        <fullName evidence="3">DUF3784 domain-containing protein</fullName>
    </recommendedName>
</protein>
<feature type="transmembrane region" description="Helical" evidence="1">
    <location>
        <begin position="6"/>
        <end position="26"/>
    </location>
</feature>
<dbReference type="RefSeq" id="WP_350344245.1">
    <property type="nucleotide sequence ID" value="NZ_CP158367.1"/>
</dbReference>
<evidence type="ECO:0000256" key="1">
    <source>
        <dbReference type="SAM" id="Phobius"/>
    </source>
</evidence>
<dbReference type="EMBL" id="CP158367">
    <property type="protein sequence ID" value="XBX75501.1"/>
    <property type="molecule type" value="Genomic_DNA"/>
</dbReference>
<dbReference type="AlphaFoldDB" id="A0AAU7VNJ6"/>
<reference evidence="2" key="1">
    <citation type="journal article" date="2013" name="Extremophiles">
        <title>Proteinivorax tanatarense gen. nov., sp. nov., an anaerobic, haloalkaliphilic, proteolytic bacterium isolated from a decaying algal bloom, and proposal of Proteinivoraceae fam. nov.</title>
        <authorList>
            <person name="Kevbrin V."/>
            <person name="Boltyanskaya Y."/>
            <person name="Zhilina T."/>
            <person name="Kolganova T."/>
            <person name="Lavrentjeva E."/>
            <person name="Kuznetsov B."/>
        </authorList>
    </citation>
    <scope>NUCLEOTIDE SEQUENCE</scope>
    <source>
        <strain evidence="2">Z-910T</strain>
    </source>
</reference>
<gene>
    <name evidence="2" type="ORF">PRVXT_000637</name>
</gene>
<name>A0AAU7VNJ6_9FIRM</name>
<keyword evidence="1" id="KW-0812">Transmembrane</keyword>
<accession>A0AAU7VNJ6</accession>
<feature type="transmembrane region" description="Helical" evidence="1">
    <location>
        <begin position="77"/>
        <end position="95"/>
    </location>
</feature>
<keyword evidence="1" id="KW-1133">Transmembrane helix</keyword>
<organism evidence="2">
    <name type="scientific">Proteinivorax tanatarense</name>
    <dbReference type="NCBI Taxonomy" id="1260629"/>
    <lineage>
        <taxon>Bacteria</taxon>
        <taxon>Bacillati</taxon>
        <taxon>Bacillota</taxon>
        <taxon>Clostridia</taxon>
        <taxon>Eubacteriales</taxon>
        <taxon>Proteinivoracaceae</taxon>
        <taxon>Proteinivorax</taxon>
    </lineage>
</organism>
<evidence type="ECO:0000313" key="2">
    <source>
        <dbReference type="EMBL" id="XBX75501.1"/>
    </source>
</evidence>
<evidence type="ECO:0008006" key="3">
    <source>
        <dbReference type="Google" id="ProtNLM"/>
    </source>
</evidence>